<keyword evidence="2" id="KW-1185">Reference proteome</keyword>
<dbReference type="KEGG" id="maes:Ga0123461_0508"/>
<evidence type="ECO:0000313" key="1">
    <source>
        <dbReference type="EMBL" id="ATX78945.1"/>
    </source>
</evidence>
<reference evidence="1 2" key="1">
    <citation type="submission" date="2016-12" db="EMBL/GenBank/DDBJ databases">
        <title>Isolation and genomic insights into novel planktonic Zetaproteobacteria from stratified waters of the Chesapeake Bay.</title>
        <authorList>
            <person name="McAllister S.M."/>
            <person name="Kato S."/>
            <person name="Chan C.S."/>
            <person name="Chiu B.K."/>
            <person name="Field E.K."/>
        </authorList>
    </citation>
    <scope>NUCLEOTIDE SEQUENCE [LARGE SCALE GENOMIC DNA]</scope>
    <source>
        <strain evidence="1 2">CP-5</strain>
    </source>
</reference>
<gene>
    <name evidence="1" type="ORF">Ga0123461_0508</name>
</gene>
<dbReference type="AlphaFoldDB" id="A0A2K8KVS8"/>
<protein>
    <submittedName>
        <fullName evidence="1">Uncharacterized protein</fullName>
    </submittedName>
</protein>
<name>A0A2K8KVS8_MARES</name>
<evidence type="ECO:0000313" key="2">
    <source>
        <dbReference type="Proteomes" id="UP000231701"/>
    </source>
</evidence>
<dbReference type="Proteomes" id="UP000231701">
    <property type="component" value="Chromosome"/>
</dbReference>
<proteinExistence type="predicted"/>
<accession>A0A2K8KVS8</accession>
<dbReference type="RefSeq" id="WP_100276896.1">
    <property type="nucleotide sequence ID" value="NZ_CP018799.1"/>
</dbReference>
<dbReference type="EMBL" id="CP018799">
    <property type="protein sequence ID" value="ATX78945.1"/>
    <property type="molecule type" value="Genomic_DNA"/>
</dbReference>
<organism evidence="1 2">
    <name type="scientific">Mariprofundus aestuarium</name>
    <dbReference type="NCBI Taxonomy" id="1921086"/>
    <lineage>
        <taxon>Bacteria</taxon>
        <taxon>Pseudomonadati</taxon>
        <taxon>Pseudomonadota</taxon>
        <taxon>Candidatius Mariprofundia</taxon>
        <taxon>Mariprofundales</taxon>
        <taxon>Mariprofundaceae</taxon>
        <taxon>Mariprofundus</taxon>
    </lineage>
</organism>
<sequence length="111" mass="12688">MGGGIMEILYVILTALWCRKYQDNSFALNPYQETDQRPSSMVSFTSNRIYSSSESLFPRDSLFIGEIYKYFNENNDDLWVSGKITLTAQFLGVTEGCFIHREPPLNTLVDA</sequence>